<dbReference type="Pfam" id="PF13440">
    <property type="entry name" value="Polysacc_synt_3"/>
    <property type="match status" value="1"/>
</dbReference>
<feature type="non-terminal residue" evidence="8">
    <location>
        <position position="143"/>
    </location>
</feature>
<evidence type="ECO:0000256" key="2">
    <source>
        <dbReference type="ARBA" id="ARBA00007430"/>
    </source>
</evidence>
<evidence type="ECO:0000256" key="1">
    <source>
        <dbReference type="ARBA" id="ARBA00004651"/>
    </source>
</evidence>
<organism evidence="8 9">
    <name type="scientific">Salinimicrobium oceani</name>
    <dbReference type="NCBI Taxonomy" id="2722702"/>
    <lineage>
        <taxon>Bacteria</taxon>
        <taxon>Pseudomonadati</taxon>
        <taxon>Bacteroidota</taxon>
        <taxon>Flavobacteriia</taxon>
        <taxon>Flavobacteriales</taxon>
        <taxon>Flavobacteriaceae</taxon>
        <taxon>Salinimicrobium</taxon>
    </lineage>
</organism>
<evidence type="ECO:0000313" key="9">
    <source>
        <dbReference type="Proteomes" id="UP000703674"/>
    </source>
</evidence>
<keyword evidence="5 7" id="KW-1133">Transmembrane helix</keyword>
<dbReference type="InterPro" id="IPR050833">
    <property type="entry name" value="Poly_Biosynth_Transport"/>
</dbReference>
<keyword evidence="4 7" id="KW-0812">Transmembrane</keyword>
<dbReference type="PANTHER" id="PTHR30250">
    <property type="entry name" value="PST FAMILY PREDICTED COLANIC ACID TRANSPORTER"/>
    <property type="match status" value="1"/>
</dbReference>
<dbReference type="Proteomes" id="UP000703674">
    <property type="component" value="Unassembled WGS sequence"/>
</dbReference>
<comment type="subcellular location">
    <subcellularLocation>
        <location evidence="1">Cell membrane</location>
        <topology evidence="1">Multi-pass membrane protein</topology>
    </subcellularLocation>
</comment>
<reference evidence="8 9" key="1">
    <citation type="submission" date="2020-03" db="EMBL/GenBank/DDBJ databases">
        <title>Salinimicrobium sp. nov, isolated from SCS.</title>
        <authorList>
            <person name="Cao W.R."/>
        </authorList>
    </citation>
    <scope>NUCLEOTIDE SEQUENCE [LARGE SCALE GENOMIC DNA]</scope>
    <source>
        <strain evidence="9">J15B91</strain>
    </source>
</reference>
<sequence length="143" mass="16117">SGTISSILQQVTFPILASLQDDKHRMVSAYRRLIKMSSFFIFPSMTLLALLSEPIIILLLGEKWRPVIVLLQWMCFARVFYPISTMNMNILNASGRSDLFLKIDLSKLPLLIISLIITVPIGVEAIVIGHVVTSFLSFFINAY</sequence>
<evidence type="ECO:0000256" key="6">
    <source>
        <dbReference type="ARBA" id="ARBA00023136"/>
    </source>
</evidence>
<proteinExistence type="inferred from homology"/>
<comment type="similarity">
    <text evidence="2">Belongs to the polysaccharide synthase family.</text>
</comment>
<dbReference type="PANTHER" id="PTHR30250:SF10">
    <property type="entry name" value="LIPOPOLYSACCHARIDE BIOSYNTHESIS PROTEIN WZXC"/>
    <property type="match status" value="1"/>
</dbReference>
<feature type="transmembrane region" description="Helical" evidence="7">
    <location>
        <begin position="39"/>
        <end position="61"/>
    </location>
</feature>
<evidence type="ECO:0000256" key="4">
    <source>
        <dbReference type="ARBA" id="ARBA00022692"/>
    </source>
</evidence>
<feature type="transmembrane region" description="Helical" evidence="7">
    <location>
        <begin position="67"/>
        <end position="90"/>
    </location>
</feature>
<protein>
    <submittedName>
        <fullName evidence="8">Oligosaccharide flippase family protein</fullName>
    </submittedName>
</protein>
<keyword evidence="3" id="KW-1003">Cell membrane</keyword>
<feature type="non-terminal residue" evidence="8">
    <location>
        <position position="1"/>
    </location>
</feature>
<keyword evidence="6 7" id="KW-0472">Membrane</keyword>
<name>A0ABX1D3F1_9FLAO</name>
<evidence type="ECO:0000256" key="3">
    <source>
        <dbReference type="ARBA" id="ARBA00022475"/>
    </source>
</evidence>
<feature type="transmembrane region" description="Helical" evidence="7">
    <location>
        <begin position="110"/>
        <end position="140"/>
    </location>
</feature>
<comment type="caution">
    <text evidence="8">The sequence shown here is derived from an EMBL/GenBank/DDBJ whole genome shotgun (WGS) entry which is preliminary data.</text>
</comment>
<evidence type="ECO:0000256" key="5">
    <source>
        <dbReference type="ARBA" id="ARBA00022989"/>
    </source>
</evidence>
<evidence type="ECO:0000256" key="7">
    <source>
        <dbReference type="SAM" id="Phobius"/>
    </source>
</evidence>
<gene>
    <name evidence="8" type="ORF">HC175_18965</name>
</gene>
<dbReference type="EMBL" id="JAAVJR010000705">
    <property type="protein sequence ID" value="NJW54995.1"/>
    <property type="molecule type" value="Genomic_DNA"/>
</dbReference>
<evidence type="ECO:0000313" key="8">
    <source>
        <dbReference type="EMBL" id="NJW54995.1"/>
    </source>
</evidence>
<accession>A0ABX1D3F1</accession>
<keyword evidence="9" id="KW-1185">Reference proteome</keyword>